<dbReference type="PANTHER" id="PTHR10857:SF120">
    <property type="entry name" value="PROTEIN BONZAI 3"/>
    <property type="match status" value="1"/>
</dbReference>
<name>A0AAN9SKW7_PSOTE</name>
<dbReference type="PROSITE" id="PS50234">
    <property type="entry name" value="VWFA"/>
    <property type="match status" value="1"/>
</dbReference>
<proteinExistence type="inferred from homology"/>
<evidence type="ECO:0000256" key="5">
    <source>
        <dbReference type="ARBA" id="ARBA00022737"/>
    </source>
</evidence>
<dbReference type="PROSITE" id="PS50004">
    <property type="entry name" value="C2"/>
    <property type="match status" value="2"/>
</dbReference>
<evidence type="ECO:0000256" key="7">
    <source>
        <dbReference type="ARBA" id="ARBA00022837"/>
    </source>
</evidence>
<dbReference type="EMBL" id="JAYMYS010000004">
    <property type="protein sequence ID" value="KAK7397255.1"/>
    <property type="molecule type" value="Genomic_DNA"/>
</dbReference>
<dbReference type="GO" id="GO:0006952">
    <property type="term" value="P:defense response"/>
    <property type="evidence" value="ECO:0007669"/>
    <property type="project" value="UniProtKB-KW"/>
</dbReference>
<evidence type="ECO:0000256" key="6">
    <source>
        <dbReference type="ARBA" id="ARBA00022821"/>
    </source>
</evidence>
<keyword evidence="9" id="KW-0449">Lipoprotein</keyword>
<dbReference type="GO" id="GO:0005886">
    <property type="term" value="C:plasma membrane"/>
    <property type="evidence" value="ECO:0007669"/>
    <property type="project" value="UniProtKB-SubCell"/>
</dbReference>
<dbReference type="InterPro" id="IPR037768">
    <property type="entry name" value="C2B_Copine"/>
</dbReference>
<keyword evidence="7" id="KW-0106">Calcium</keyword>
<dbReference type="SUPFAM" id="SSF49562">
    <property type="entry name" value="C2 domain (Calcium/lipid-binding domain, CaLB)"/>
    <property type="match status" value="2"/>
</dbReference>
<feature type="domain" description="C2" evidence="10">
    <location>
        <begin position="207"/>
        <end position="331"/>
    </location>
</feature>
<keyword evidence="3" id="KW-1003">Cell membrane</keyword>
<organism evidence="12 13">
    <name type="scientific">Psophocarpus tetragonolobus</name>
    <name type="common">Winged bean</name>
    <name type="synonym">Dolichos tetragonolobus</name>
    <dbReference type="NCBI Taxonomy" id="3891"/>
    <lineage>
        <taxon>Eukaryota</taxon>
        <taxon>Viridiplantae</taxon>
        <taxon>Streptophyta</taxon>
        <taxon>Embryophyta</taxon>
        <taxon>Tracheophyta</taxon>
        <taxon>Spermatophyta</taxon>
        <taxon>Magnoliopsida</taxon>
        <taxon>eudicotyledons</taxon>
        <taxon>Gunneridae</taxon>
        <taxon>Pentapetalae</taxon>
        <taxon>rosids</taxon>
        <taxon>fabids</taxon>
        <taxon>Fabales</taxon>
        <taxon>Fabaceae</taxon>
        <taxon>Papilionoideae</taxon>
        <taxon>50 kb inversion clade</taxon>
        <taxon>NPAAA clade</taxon>
        <taxon>indigoferoid/millettioid clade</taxon>
        <taxon>Phaseoleae</taxon>
        <taxon>Psophocarpus</taxon>
    </lineage>
</organism>
<accession>A0AAN9SKW7</accession>
<dbReference type="GO" id="GO:0005544">
    <property type="term" value="F:calcium-dependent phospholipid binding"/>
    <property type="evidence" value="ECO:0007669"/>
    <property type="project" value="InterPro"/>
</dbReference>
<dbReference type="GO" id="GO:0071277">
    <property type="term" value="P:cellular response to calcium ion"/>
    <property type="evidence" value="ECO:0007669"/>
    <property type="project" value="TreeGrafter"/>
</dbReference>
<dbReference type="SMART" id="SM00327">
    <property type="entry name" value="VWA"/>
    <property type="match status" value="1"/>
</dbReference>
<keyword evidence="4" id="KW-0479">Metal-binding</keyword>
<dbReference type="PANTHER" id="PTHR10857">
    <property type="entry name" value="COPINE"/>
    <property type="match status" value="1"/>
</dbReference>
<keyword evidence="5" id="KW-0677">Repeat</keyword>
<dbReference type="FunFam" id="2.60.40.150:FF:000168">
    <property type="entry name" value="Protein BONZAI 1"/>
    <property type="match status" value="1"/>
</dbReference>
<evidence type="ECO:0000256" key="3">
    <source>
        <dbReference type="ARBA" id="ARBA00022475"/>
    </source>
</evidence>
<dbReference type="GO" id="GO:0046872">
    <property type="term" value="F:metal ion binding"/>
    <property type="evidence" value="ECO:0007669"/>
    <property type="project" value="UniProtKB-KW"/>
</dbReference>
<evidence type="ECO:0000313" key="13">
    <source>
        <dbReference type="Proteomes" id="UP001386955"/>
    </source>
</evidence>
<sequence>MSATLEYKENTCESSGTISCKEILGVLQRMGGCFSDMQGGKQAVGGLREAETHTRNNNGTQNDAVDLFYKSQGFQQLFTQVELSLSASNLLDRDIASKSDPMVVVFAKTIDGKLEELGRTEVIMNCLNPEWIEKISVAFHFEIVQPLEFHVYDIDTKYHSVPTKTLKLRDQEFLGMACCTLSEIVTKPRRSLTLRLQNKSGNGGSRNLGAITVNAEETVASRSAVEMVLRCSHLDNKDVFSKSDPFLRISRIAESGGYIPICKTEVINDNLNPKWKPVYLSANKFGSKDNPLVIECFDFNSSGDHVLIGKLQKSVADLEKLYKERTGVNFFIPSTRHRQDKVLKGQLFVDQYCEKEQFSFIDYISSGFELNFMVAVDFTASNGDPQRSDSLHYIDPYGRLNSYQKAIMEVGEVIQFYDSDRQFPAWGFGGNIPGGTVSHCFNLNGSSGASEVVGIEGIMDAYASALRSVTLSGPTLFGPVINMAAQIAAQSLTSHSNTKYYVLLIITDGVVTDLQETINAIVKASDLPLSILIVGVGGADFTSMEVLDADNGRRLESSSDRVATRDIVQFVPMREVQSGQISVVQALLEELPQQFLSFMRSRDIKPLPSTSTMPQSY</sequence>
<dbReference type="CDD" id="cd01459">
    <property type="entry name" value="vWA_copine_like"/>
    <property type="match status" value="1"/>
</dbReference>
<dbReference type="InterPro" id="IPR010734">
    <property type="entry name" value="Copine_C"/>
</dbReference>
<dbReference type="Pfam" id="PF07002">
    <property type="entry name" value="Copine"/>
    <property type="match status" value="1"/>
</dbReference>
<reference evidence="12 13" key="1">
    <citation type="submission" date="2024-01" db="EMBL/GenBank/DDBJ databases">
        <title>The genomes of 5 underutilized Papilionoideae crops provide insights into root nodulation and disease resistanc.</title>
        <authorList>
            <person name="Jiang F."/>
        </authorList>
    </citation>
    <scope>NUCLEOTIDE SEQUENCE [LARGE SCALE GENOMIC DNA]</scope>
    <source>
        <strain evidence="12">DUOXIRENSHENG_FW03</strain>
        <tissue evidence="12">Leaves</tissue>
    </source>
</reference>
<evidence type="ECO:0000256" key="9">
    <source>
        <dbReference type="ARBA" id="ARBA00023288"/>
    </source>
</evidence>
<dbReference type="Proteomes" id="UP001386955">
    <property type="component" value="Unassembled WGS sequence"/>
</dbReference>
<comment type="similarity">
    <text evidence="2">Belongs to the copine family.</text>
</comment>
<dbReference type="Gene3D" id="2.60.40.150">
    <property type="entry name" value="C2 domain"/>
    <property type="match status" value="2"/>
</dbReference>
<dbReference type="SMART" id="SM00239">
    <property type="entry name" value="C2"/>
    <property type="match status" value="2"/>
</dbReference>
<keyword evidence="8" id="KW-0472">Membrane</keyword>
<dbReference type="InterPro" id="IPR045052">
    <property type="entry name" value="Copine"/>
</dbReference>
<dbReference type="InterPro" id="IPR035892">
    <property type="entry name" value="C2_domain_sf"/>
</dbReference>
<dbReference type="FunFam" id="2.60.40.150:FF:000186">
    <property type="entry name" value="Protein BONZAI 3"/>
    <property type="match status" value="1"/>
</dbReference>
<dbReference type="CDD" id="cd04047">
    <property type="entry name" value="C2B_Copine"/>
    <property type="match status" value="1"/>
</dbReference>
<dbReference type="AlphaFoldDB" id="A0AAN9SKW7"/>
<keyword evidence="13" id="KW-1185">Reference proteome</keyword>
<evidence type="ECO:0000256" key="1">
    <source>
        <dbReference type="ARBA" id="ARBA00004193"/>
    </source>
</evidence>
<evidence type="ECO:0000259" key="10">
    <source>
        <dbReference type="PROSITE" id="PS50004"/>
    </source>
</evidence>
<evidence type="ECO:0000313" key="12">
    <source>
        <dbReference type="EMBL" id="KAK7397255.1"/>
    </source>
</evidence>
<evidence type="ECO:0000256" key="4">
    <source>
        <dbReference type="ARBA" id="ARBA00022723"/>
    </source>
</evidence>
<evidence type="ECO:0000256" key="8">
    <source>
        <dbReference type="ARBA" id="ARBA00023136"/>
    </source>
</evidence>
<comment type="subcellular location">
    <subcellularLocation>
        <location evidence="1">Cell membrane</location>
        <topology evidence="1">Lipid-anchor</topology>
    </subcellularLocation>
</comment>
<gene>
    <name evidence="12" type="ORF">VNO78_18422</name>
</gene>
<dbReference type="InterPro" id="IPR002035">
    <property type="entry name" value="VWF_A"/>
</dbReference>
<feature type="domain" description="C2" evidence="10">
    <location>
        <begin position="59"/>
        <end position="194"/>
    </location>
</feature>
<keyword evidence="6" id="KW-0611">Plant defense</keyword>
<dbReference type="CDD" id="cd04048">
    <property type="entry name" value="C2A_Copine"/>
    <property type="match status" value="1"/>
</dbReference>
<feature type="domain" description="VWFA" evidence="11">
    <location>
        <begin position="371"/>
        <end position="591"/>
    </location>
</feature>
<dbReference type="InterPro" id="IPR036465">
    <property type="entry name" value="vWFA_dom_sf"/>
</dbReference>
<dbReference type="Pfam" id="PF00168">
    <property type="entry name" value="C2"/>
    <property type="match status" value="2"/>
</dbReference>
<protein>
    <submittedName>
        <fullName evidence="12">Uncharacterized protein</fullName>
    </submittedName>
</protein>
<evidence type="ECO:0000256" key="2">
    <source>
        <dbReference type="ARBA" id="ARBA00009048"/>
    </source>
</evidence>
<dbReference type="InterPro" id="IPR000008">
    <property type="entry name" value="C2_dom"/>
</dbReference>
<dbReference type="SUPFAM" id="SSF53300">
    <property type="entry name" value="vWA-like"/>
    <property type="match status" value="1"/>
</dbReference>
<evidence type="ECO:0000259" key="11">
    <source>
        <dbReference type="PROSITE" id="PS50234"/>
    </source>
</evidence>
<comment type="caution">
    <text evidence="12">The sequence shown here is derived from an EMBL/GenBank/DDBJ whole genome shotgun (WGS) entry which is preliminary data.</text>
</comment>